<dbReference type="Gene3D" id="1.10.10.60">
    <property type="entry name" value="Homeodomain-like"/>
    <property type="match status" value="1"/>
</dbReference>
<proteinExistence type="predicted"/>
<dbReference type="RefSeq" id="WP_135997746.1">
    <property type="nucleotide sequence ID" value="NZ_CP040852.1"/>
</dbReference>
<dbReference type="EMBL" id="CP040852">
    <property type="protein sequence ID" value="QIA90609.1"/>
    <property type="molecule type" value="Genomic_DNA"/>
</dbReference>
<accession>A0A4V3RP24</accession>
<reference evidence="1 2" key="1">
    <citation type="journal article" date="2019" name="Nat. Med.">
        <title>Preventing dysbiosis of the neonatal mouse intestinal microbiome protects against late-onset sepsis.</title>
        <authorList>
            <person name="Singer J.R."/>
            <person name="Blosser E.G."/>
            <person name="Zindl C.L."/>
            <person name="Silberger D.J."/>
            <person name="Conlan S."/>
            <person name="Laufer V.A."/>
            <person name="DiToro D."/>
            <person name="Deming C."/>
            <person name="Kumar R."/>
            <person name="Morrow C.D."/>
            <person name="Segre J.A."/>
            <person name="Gray M.J."/>
            <person name="Randolph D.A."/>
            <person name="Weaver C.T."/>
        </authorList>
    </citation>
    <scope>NUCLEOTIDE SEQUENCE [LARGE SCALE GENOMIC DNA]</scope>
    <source>
        <strain evidence="1 2">V10</strain>
    </source>
</reference>
<gene>
    <name evidence="1" type="ORF">FEE40_10810</name>
</gene>
<sequence>MGSEVDYKIVQGYYLLGGGQEANKYEFKIYRGHPDFERITVDSVCWTFYQAEDILTPIPAIIRVKGVFSERNIVRVKLAKEQQRGYPILPIVKVIDDFDFELLEYMFAVHNRFQSDLSRLGYDGAAKKQELGTQNIEKAKLYHDVHRLKSEGKSISEIARLQGIARNTVKKHLKASTREFLSEISYDSSQEYQRDIIEHLYADHGVSIRHIYNEVQKKYDNNIKVGYRQFARYVKKLREKHKIEKD</sequence>
<protein>
    <submittedName>
        <fullName evidence="1">Uncharacterized protein</fullName>
    </submittedName>
</protein>
<organism evidence="1 2">
    <name type="scientific">Ligilactobacillus murinus</name>
    <dbReference type="NCBI Taxonomy" id="1622"/>
    <lineage>
        <taxon>Bacteria</taxon>
        <taxon>Bacillati</taxon>
        <taxon>Bacillota</taxon>
        <taxon>Bacilli</taxon>
        <taxon>Lactobacillales</taxon>
        <taxon>Lactobacillaceae</taxon>
        <taxon>Ligilactobacillus</taxon>
    </lineage>
</organism>
<evidence type="ECO:0000313" key="1">
    <source>
        <dbReference type="EMBL" id="QIA90609.1"/>
    </source>
</evidence>
<name>A0A4V3RP24_9LACO</name>
<evidence type="ECO:0000313" key="2">
    <source>
        <dbReference type="Proteomes" id="UP000463931"/>
    </source>
</evidence>
<dbReference type="Proteomes" id="UP000463931">
    <property type="component" value="Chromosome"/>
</dbReference>
<dbReference type="AlphaFoldDB" id="A0A4V3RP24"/>